<evidence type="ECO:0000313" key="17">
    <source>
        <dbReference type="Proteomes" id="UP000309340"/>
    </source>
</evidence>
<keyword evidence="5" id="KW-0547">Nucleotide-binding</keyword>
<dbReference type="GO" id="GO:0000049">
    <property type="term" value="F:tRNA binding"/>
    <property type="evidence" value="ECO:0007669"/>
    <property type="project" value="InterPro"/>
</dbReference>
<evidence type="ECO:0000256" key="11">
    <source>
        <dbReference type="ARBA" id="ARBA00031194"/>
    </source>
</evidence>
<dbReference type="EMBL" id="NAJQ01000027">
    <property type="protein sequence ID" value="TKA82695.1"/>
    <property type="molecule type" value="Genomic_DNA"/>
</dbReference>
<keyword evidence="6" id="KW-0067">ATP-binding</keyword>
<evidence type="ECO:0000256" key="5">
    <source>
        <dbReference type="ARBA" id="ARBA00022741"/>
    </source>
</evidence>
<keyword evidence="9" id="KW-0496">Mitochondrion</keyword>
<accession>A0A4U0Y555</accession>
<comment type="similarity">
    <text evidence="2">Belongs to the class-II aminoacyl-tRNA synthetase family.</text>
</comment>
<evidence type="ECO:0000256" key="4">
    <source>
        <dbReference type="ARBA" id="ARBA00022598"/>
    </source>
</evidence>
<keyword evidence="8" id="KW-0809">Transit peptide</keyword>
<dbReference type="PROSITE" id="PS50862">
    <property type="entry name" value="AA_TRNA_LIGASE_II"/>
    <property type="match status" value="1"/>
</dbReference>
<evidence type="ECO:0000256" key="1">
    <source>
        <dbReference type="ARBA" id="ARBA00004305"/>
    </source>
</evidence>
<dbReference type="SUPFAM" id="SSF54991">
    <property type="entry name" value="Anticodon-binding domain of PheRS"/>
    <property type="match status" value="1"/>
</dbReference>
<dbReference type="AlphaFoldDB" id="A0A4U0Y555"/>
<keyword evidence="4" id="KW-0436">Ligase</keyword>
<evidence type="ECO:0000256" key="6">
    <source>
        <dbReference type="ARBA" id="ARBA00022840"/>
    </source>
</evidence>
<evidence type="ECO:0000256" key="2">
    <source>
        <dbReference type="ARBA" id="ARBA00008226"/>
    </source>
</evidence>
<dbReference type="EC" id="6.1.1.20" evidence="3"/>
<evidence type="ECO:0000256" key="10">
    <source>
        <dbReference type="ARBA" id="ARBA00023146"/>
    </source>
</evidence>
<dbReference type="InterPro" id="IPR002319">
    <property type="entry name" value="Phenylalanyl-tRNA_Synthase"/>
</dbReference>
<dbReference type="Gene3D" id="3.30.70.380">
    <property type="entry name" value="Ferrodoxin-fold anticodon-binding domain"/>
    <property type="match status" value="1"/>
</dbReference>
<evidence type="ECO:0000256" key="12">
    <source>
        <dbReference type="ARBA" id="ARBA00049255"/>
    </source>
</evidence>
<dbReference type="GO" id="GO:0005759">
    <property type="term" value="C:mitochondrial matrix"/>
    <property type="evidence" value="ECO:0007669"/>
    <property type="project" value="UniProtKB-SubCell"/>
</dbReference>
<dbReference type="PANTHER" id="PTHR11538">
    <property type="entry name" value="PHENYLALANYL-TRNA SYNTHETASE"/>
    <property type="match status" value="1"/>
</dbReference>
<feature type="domain" description="FDX-ACB" evidence="15">
    <location>
        <begin position="303"/>
        <end position="431"/>
    </location>
</feature>
<keyword evidence="10" id="KW-0030">Aminoacyl-tRNA synthetase</keyword>
<evidence type="ECO:0000256" key="3">
    <source>
        <dbReference type="ARBA" id="ARBA00012814"/>
    </source>
</evidence>
<organism evidence="16 17">
    <name type="scientific">Friedmanniomyces simplex</name>
    <dbReference type="NCBI Taxonomy" id="329884"/>
    <lineage>
        <taxon>Eukaryota</taxon>
        <taxon>Fungi</taxon>
        <taxon>Dikarya</taxon>
        <taxon>Ascomycota</taxon>
        <taxon>Pezizomycotina</taxon>
        <taxon>Dothideomycetes</taxon>
        <taxon>Dothideomycetidae</taxon>
        <taxon>Mycosphaerellales</taxon>
        <taxon>Teratosphaeriaceae</taxon>
        <taxon>Friedmanniomyces</taxon>
    </lineage>
</organism>
<dbReference type="Pfam" id="PF01409">
    <property type="entry name" value="tRNA-synt_2d"/>
    <property type="match status" value="2"/>
</dbReference>
<keyword evidence="17" id="KW-1185">Reference proteome</keyword>
<dbReference type="InterPro" id="IPR045864">
    <property type="entry name" value="aa-tRNA-synth_II/BPL/LPL"/>
</dbReference>
<dbReference type="InterPro" id="IPR006195">
    <property type="entry name" value="aa-tRNA-synth_II"/>
</dbReference>
<dbReference type="SMART" id="SM00896">
    <property type="entry name" value="FDX-ACB"/>
    <property type="match status" value="1"/>
</dbReference>
<evidence type="ECO:0000313" key="16">
    <source>
        <dbReference type="EMBL" id="TKA82695.1"/>
    </source>
</evidence>
<keyword evidence="7" id="KW-0648">Protein biosynthesis</keyword>
<dbReference type="Pfam" id="PF03147">
    <property type="entry name" value="FDX-ACB"/>
    <property type="match status" value="1"/>
</dbReference>
<feature type="domain" description="Aminoacyl-transfer RNA synthetases class-II family profile" evidence="14">
    <location>
        <begin position="124"/>
        <end position="301"/>
    </location>
</feature>
<evidence type="ECO:0000256" key="7">
    <source>
        <dbReference type="ARBA" id="ARBA00022917"/>
    </source>
</evidence>
<protein>
    <recommendedName>
        <fullName evidence="3">phenylalanine--tRNA ligase</fullName>
        <ecNumber evidence="3">6.1.1.20</ecNumber>
    </recommendedName>
    <alternativeName>
        <fullName evidence="11">Phenylalanyl-tRNA synthetase</fullName>
    </alternativeName>
</protein>
<reference evidence="16 17" key="1">
    <citation type="submission" date="2017-03" db="EMBL/GenBank/DDBJ databases">
        <title>Genomes of endolithic fungi from Antarctica.</title>
        <authorList>
            <person name="Coleine C."/>
            <person name="Masonjones S."/>
            <person name="Stajich J.E."/>
        </authorList>
    </citation>
    <scope>NUCLEOTIDE SEQUENCE [LARGE SCALE GENOMIC DNA]</scope>
    <source>
        <strain evidence="16 17">CCFEE 5184</strain>
    </source>
</reference>
<dbReference type="GO" id="GO:0005524">
    <property type="term" value="F:ATP binding"/>
    <property type="evidence" value="ECO:0007669"/>
    <property type="project" value="UniProtKB-KW"/>
</dbReference>
<dbReference type="InterPro" id="IPR005121">
    <property type="entry name" value="Fdx_antiC-bd"/>
</dbReference>
<name>A0A4U0Y555_9PEZI</name>
<proteinExistence type="inferred from homology"/>
<gene>
    <name evidence="16" type="ORF">B0A55_01291</name>
</gene>
<dbReference type="PROSITE" id="PS51447">
    <property type="entry name" value="FDX_ACB"/>
    <property type="match status" value="1"/>
</dbReference>
<dbReference type="GO" id="GO:0006432">
    <property type="term" value="P:phenylalanyl-tRNA aminoacylation"/>
    <property type="evidence" value="ECO:0007669"/>
    <property type="project" value="TreeGrafter"/>
</dbReference>
<dbReference type="STRING" id="329884.A0A4U0Y555"/>
<comment type="catalytic activity">
    <reaction evidence="12">
        <text>tRNA(Phe) + L-phenylalanine + ATP = L-phenylalanyl-tRNA(Phe) + AMP + diphosphate + H(+)</text>
        <dbReference type="Rhea" id="RHEA:19413"/>
        <dbReference type="Rhea" id="RHEA-COMP:9668"/>
        <dbReference type="Rhea" id="RHEA-COMP:9699"/>
        <dbReference type="ChEBI" id="CHEBI:15378"/>
        <dbReference type="ChEBI" id="CHEBI:30616"/>
        <dbReference type="ChEBI" id="CHEBI:33019"/>
        <dbReference type="ChEBI" id="CHEBI:58095"/>
        <dbReference type="ChEBI" id="CHEBI:78442"/>
        <dbReference type="ChEBI" id="CHEBI:78531"/>
        <dbReference type="ChEBI" id="CHEBI:456215"/>
        <dbReference type="EC" id="6.1.1.20"/>
    </reaction>
</comment>
<dbReference type="Gene3D" id="3.30.930.10">
    <property type="entry name" value="Bira Bifunctional Protein, Domain 2"/>
    <property type="match status" value="2"/>
</dbReference>
<evidence type="ECO:0000256" key="13">
    <source>
        <dbReference type="SAM" id="MobiDB-lite"/>
    </source>
</evidence>
<dbReference type="PANTHER" id="PTHR11538:SF41">
    <property type="entry name" value="PHENYLALANINE--TRNA LIGASE, MITOCHONDRIAL"/>
    <property type="match status" value="1"/>
</dbReference>
<dbReference type="OrthoDB" id="4457at2759"/>
<dbReference type="SUPFAM" id="SSF55681">
    <property type="entry name" value="Class II aaRS and biotin synthetases"/>
    <property type="match status" value="1"/>
</dbReference>
<evidence type="ECO:0000256" key="8">
    <source>
        <dbReference type="ARBA" id="ARBA00022946"/>
    </source>
</evidence>
<dbReference type="Proteomes" id="UP000309340">
    <property type="component" value="Unassembled WGS sequence"/>
</dbReference>
<comment type="caution">
    <text evidence="16">The sequence shown here is derived from an EMBL/GenBank/DDBJ whole genome shotgun (WGS) entry which is preliminary data.</text>
</comment>
<dbReference type="GO" id="GO:0004826">
    <property type="term" value="F:phenylalanine-tRNA ligase activity"/>
    <property type="evidence" value="ECO:0007669"/>
    <property type="project" value="UniProtKB-EC"/>
</dbReference>
<sequence length="542" mass="61277">MTDATPRNLTIAGTDYPTDTWTNVPQSILSQYGRKLHIEPDHPLSTTRKLIESRFPGFRNHNALPGVVTVEQNFDSLGFTPDHPGRSRTDTYYINKDTLLRTHTSAHEVDVFRQNTSDGWTLSADVYRRDAVDRSHYPIFHQMEGALTWDRSAFSSRQACTDAIKDSFDKLPKHDLVVEDPNPPFHPERNPLQEKYHSAADAEIVAAHLKRSLEDMVVAIFTAADKALAVSGQASEGEKEPLKPLLIRANQPARIGWAFGIGLERIAMLLFGIPDIRLFWSKDARFLKQFSESEPIKRFQPFSKHPPAPRDVAFWLPKTLEGPVIAETPASTTSAPNAAGGQQTAPPRNDTESELAFHENDLMEIVRTIAGDSVEDVRLLDEFTHPRTRRRSLCYRIEYRSLERTLTTEEVNGMHERVCGEMVGRFGVEISATPAFLINLHVHTVSNIPDEDLALHYFPTKGVSLDPQGLSEDCPDRAGRIRLASGFALERASAATEQPKPLLLEIGEQEVRLIRDFMFIPEQMERSPKRKVWIYQYRNIPL</sequence>
<feature type="compositionally biased region" description="Low complexity" evidence="13">
    <location>
        <begin position="328"/>
        <end position="339"/>
    </location>
</feature>
<evidence type="ECO:0000256" key="9">
    <source>
        <dbReference type="ARBA" id="ARBA00023128"/>
    </source>
</evidence>
<evidence type="ECO:0000259" key="15">
    <source>
        <dbReference type="PROSITE" id="PS51447"/>
    </source>
</evidence>
<dbReference type="InterPro" id="IPR036690">
    <property type="entry name" value="Fdx_antiC-bd_sf"/>
</dbReference>
<evidence type="ECO:0000259" key="14">
    <source>
        <dbReference type="PROSITE" id="PS50862"/>
    </source>
</evidence>
<feature type="region of interest" description="Disordered" evidence="13">
    <location>
        <begin position="328"/>
        <end position="350"/>
    </location>
</feature>
<comment type="subcellular location">
    <subcellularLocation>
        <location evidence="1">Mitochondrion matrix</location>
    </subcellularLocation>
</comment>